<dbReference type="EMBL" id="CM029050">
    <property type="protein sequence ID" value="KAG2567417.1"/>
    <property type="molecule type" value="Genomic_DNA"/>
</dbReference>
<protein>
    <submittedName>
        <fullName evidence="1">Uncharacterized protein</fullName>
    </submittedName>
</protein>
<proteinExistence type="predicted"/>
<name>A0A8T0PXX7_PANVG</name>
<reference evidence="1" key="1">
    <citation type="submission" date="2020-05" db="EMBL/GenBank/DDBJ databases">
        <title>WGS assembly of Panicum virgatum.</title>
        <authorList>
            <person name="Lovell J.T."/>
            <person name="Jenkins J."/>
            <person name="Shu S."/>
            <person name="Juenger T.E."/>
            <person name="Schmutz J."/>
        </authorList>
    </citation>
    <scope>NUCLEOTIDE SEQUENCE</scope>
    <source>
        <strain evidence="1">AP13</strain>
    </source>
</reference>
<dbReference type="AlphaFoldDB" id="A0A8T0PXX7"/>
<gene>
    <name evidence="1" type="ORF">PVAP13_7NG355348</name>
</gene>
<evidence type="ECO:0000313" key="1">
    <source>
        <dbReference type="EMBL" id="KAG2567417.1"/>
    </source>
</evidence>
<dbReference type="Proteomes" id="UP000823388">
    <property type="component" value="Chromosome 7N"/>
</dbReference>
<accession>A0A8T0PXX7</accession>
<comment type="caution">
    <text evidence="1">The sequence shown here is derived from an EMBL/GenBank/DDBJ whole genome shotgun (WGS) entry which is preliminary data.</text>
</comment>
<keyword evidence="2" id="KW-1185">Reference proteome</keyword>
<organism evidence="1 2">
    <name type="scientific">Panicum virgatum</name>
    <name type="common">Blackwell switchgrass</name>
    <dbReference type="NCBI Taxonomy" id="38727"/>
    <lineage>
        <taxon>Eukaryota</taxon>
        <taxon>Viridiplantae</taxon>
        <taxon>Streptophyta</taxon>
        <taxon>Embryophyta</taxon>
        <taxon>Tracheophyta</taxon>
        <taxon>Spermatophyta</taxon>
        <taxon>Magnoliopsida</taxon>
        <taxon>Liliopsida</taxon>
        <taxon>Poales</taxon>
        <taxon>Poaceae</taxon>
        <taxon>PACMAD clade</taxon>
        <taxon>Panicoideae</taxon>
        <taxon>Panicodae</taxon>
        <taxon>Paniceae</taxon>
        <taxon>Panicinae</taxon>
        <taxon>Panicum</taxon>
        <taxon>Panicum sect. Hiantes</taxon>
    </lineage>
</organism>
<evidence type="ECO:0000313" key="2">
    <source>
        <dbReference type="Proteomes" id="UP000823388"/>
    </source>
</evidence>
<sequence length="135" mass="15330">MRLRAMTSSLAARTRIKVSSAYCKTGQGASIRGWWMEGQSLIMRWSTSATRMKRYGDRASPCRRPRIQAIQGPGQPLTRTAERNVARIWDIQLIHRGGKPLDCRMRSRLSQLTESNALAKSSLTTSVGCLRRWQH</sequence>